<evidence type="ECO:0000256" key="2">
    <source>
        <dbReference type="SAM" id="MobiDB-lite"/>
    </source>
</evidence>
<dbReference type="Pfam" id="PF13920">
    <property type="entry name" value="zf-C3HC4_3"/>
    <property type="match status" value="1"/>
</dbReference>
<sequence length="485" mass="54261">MLAFQANNALRLKQLNPPRLGRALRLQRGVYEGFLKLYGQEHPETLRAANDLAVTLSELQPPSYKEVKALLRRTLPVAGCVLGKDVYNGESESTYNGRFGIVLKMRWVYAEALYKDAGATLAELREAVATLEETTRTTRRVLGGAHRLTSAIEDELRKARAALRRSGRSSEPTPDDETTSRCVICMASQSDHFCIPCGHVVFCGSCARDPRLERKCPVCREHVEGVRRVEARPRAAAAPDARRAQTEARSYLPTPWSVEGQAAAERRFLERCLAAERQAAERQRQAEAWTPADEEELAALRLEAARRQREEAAERRRQEAAERRRQEAAAERQRQEAAAARRRRQEAAANKAQEAAKRRAEARPPAGMTGLEMQSWQRRAIDRIRDIDAEKEPDMILGVQRGAPKHEVKEAYQALAILFHPDKCGAPDASDAMQKINTARQKLFLAATSERECAPPPPPPRTPSTSSTPPPRSPPPRPTERCIIQ</sequence>
<gene>
    <name evidence="5" type="ORF">PECAL_3P20160</name>
</gene>
<dbReference type="InterPro" id="IPR011990">
    <property type="entry name" value="TPR-like_helical_dom_sf"/>
</dbReference>
<dbReference type="GO" id="GO:0005789">
    <property type="term" value="C:endoplasmic reticulum membrane"/>
    <property type="evidence" value="ECO:0007669"/>
    <property type="project" value="TreeGrafter"/>
</dbReference>
<evidence type="ECO:0000259" key="4">
    <source>
        <dbReference type="PROSITE" id="PS50089"/>
    </source>
</evidence>
<dbReference type="InterPro" id="IPR013083">
    <property type="entry name" value="Znf_RING/FYVE/PHD"/>
</dbReference>
<dbReference type="GO" id="GO:0071218">
    <property type="term" value="P:cellular response to misfolded protein"/>
    <property type="evidence" value="ECO:0007669"/>
    <property type="project" value="TreeGrafter"/>
</dbReference>
<protein>
    <recommendedName>
        <fullName evidence="7">RING-type E3 ubiquitin transferase</fullName>
    </recommendedName>
</protein>
<evidence type="ECO:0000256" key="1">
    <source>
        <dbReference type="PROSITE-ProRule" id="PRU00175"/>
    </source>
</evidence>
<keyword evidence="1" id="KW-0479">Metal-binding</keyword>
<accession>A0A8J2SRC2</accession>
<dbReference type="SUPFAM" id="SSF57850">
    <property type="entry name" value="RING/U-box"/>
    <property type="match status" value="1"/>
</dbReference>
<dbReference type="InterPro" id="IPR001841">
    <property type="entry name" value="Znf_RING"/>
</dbReference>
<dbReference type="PROSITE" id="PS50089">
    <property type="entry name" value="ZF_RING_2"/>
    <property type="match status" value="1"/>
</dbReference>
<feature type="compositionally biased region" description="Basic and acidic residues" evidence="2">
    <location>
        <begin position="311"/>
        <end position="335"/>
    </location>
</feature>
<dbReference type="InterPro" id="IPR001623">
    <property type="entry name" value="DnaJ_domain"/>
</dbReference>
<dbReference type="PANTHER" id="PTHR43908">
    <property type="entry name" value="AT29763P-RELATED"/>
    <property type="match status" value="1"/>
</dbReference>
<dbReference type="GO" id="GO:0030544">
    <property type="term" value="F:Hsp70 protein binding"/>
    <property type="evidence" value="ECO:0007669"/>
    <property type="project" value="TreeGrafter"/>
</dbReference>
<dbReference type="AlphaFoldDB" id="A0A8J2SRC2"/>
<dbReference type="OrthoDB" id="1711136at2759"/>
<dbReference type="InterPro" id="IPR051100">
    <property type="entry name" value="DnaJ_subfamily_B/C"/>
</dbReference>
<feature type="region of interest" description="Disordered" evidence="2">
    <location>
        <begin position="311"/>
        <end position="374"/>
    </location>
</feature>
<dbReference type="EMBL" id="CAKKNE010000003">
    <property type="protein sequence ID" value="CAH0372042.1"/>
    <property type="molecule type" value="Genomic_DNA"/>
</dbReference>
<dbReference type="PANTHER" id="PTHR43908:SF3">
    <property type="entry name" value="AT29763P-RELATED"/>
    <property type="match status" value="1"/>
</dbReference>
<evidence type="ECO:0008006" key="7">
    <source>
        <dbReference type="Google" id="ProtNLM"/>
    </source>
</evidence>
<dbReference type="GO" id="GO:0008270">
    <property type="term" value="F:zinc ion binding"/>
    <property type="evidence" value="ECO:0007669"/>
    <property type="project" value="UniProtKB-KW"/>
</dbReference>
<dbReference type="InterPro" id="IPR036869">
    <property type="entry name" value="J_dom_sf"/>
</dbReference>
<evidence type="ECO:0000313" key="6">
    <source>
        <dbReference type="Proteomes" id="UP000789595"/>
    </source>
</evidence>
<dbReference type="PROSITE" id="PS50076">
    <property type="entry name" value="DNAJ_2"/>
    <property type="match status" value="1"/>
</dbReference>
<proteinExistence type="predicted"/>
<dbReference type="Proteomes" id="UP000789595">
    <property type="component" value="Unassembled WGS sequence"/>
</dbReference>
<dbReference type="SUPFAM" id="SSF46565">
    <property type="entry name" value="Chaperone J-domain"/>
    <property type="match status" value="1"/>
</dbReference>
<dbReference type="Pfam" id="PF00226">
    <property type="entry name" value="DnaJ"/>
    <property type="match status" value="1"/>
</dbReference>
<dbReference type="SMART" id="SM00271">
    <property type="entry name" value="DnaJ"/>
    <property type="match status" value="1"/>
</dbReference>
<keyword evidence="6" id="KW-1185">Reference proteome</keyword>
<dbReference type="Gene3D" id="1.10.287.110">
    <property type="entry name" value="DnaJ domain"/>
    <property type="match status" value="1"/>
</dbReference>
<dbReference type="Gene3D" id="3.30.40.10">
    <property type="entry name" value="Zinc/RING finger domain, C3HC4 (zinc finger)"/>
    <property type="match status" value="1"/>
</dbReference>
<dbReference type="Gene3D" id="1.25.40.10">
    <property type="entry name" value="Tetratricopeptide repeat domain"/>
    <property type="match status" value="1"/>
</dbReference>
<feature type="domain" description="J" evidence="3">
    <location>
        <begin position="392"/>
        <end position="448"/>
    </location>
</feature>
<keyword evidence="1" id="KW-0862">Zinc</keyword>
<comment type="caution">
    <text evidence="5">The sequence shown here is derived from an EMBL/GenBank/DDBJ whole genome shotgun (WGS) entry which is preliminary data.</text>
</comment>
<feature type="domain" description="RING-type" evidence="4">
    <location>
        <begin position="182"/>
        <end position="220"/>
    </location>
</feature>
<feature type="compositionally biased region" description="Pro residues" evidence="2">
    <location>
        <begin position="454"/>
        <end position="477"/>
    </location>
</feature>
<feature type="region of interest" description="Disordered" evidence="2">
    <location>
        <begin position="446"/>
        <end position="485"/>
    </location>
</feature>
<evidence type="ECO:0000313" key="5">
    <source>
        <dbReference type="EMBL" id="CAH0372042.1"/>
    </source>
</evidence>
<reference evidence="5" key="1">
    <citation type="submission" date="2021-11" db="EMBL/GenBank/DDBJ databases">
        <authorList>
            <consortium name="Genoscope - CEA"/>
            <person name="William W."/>
        </authorList>
    </citation>
    <scope>NUCLEOTIDE SEQUENCE</scope>
</reference>
<dbReference type="CDD" id="cd06257">
    <property type="entry name" value="DnaJ"/>
    <property type="match status" value="1"/>
</dbReference>
<keyword evidence="1" id="KW-0863">Zinc-finger</keyword>
<organism evidence="5 6">
    <name type="scientific">Pelagomonas calceolata</name>
    <dbReference type="NCBI Taxonomy" id="35677"/>
    <lineage>
        <taxon>Eukaryota</taxon>
        <taxon>Sar</taxon>
        <taxon>Stramenopiles</taxon>
        <taxon>Ochrophyta</taxon>
        <taxon>Pelagophyceae</taxon>
        <taxon>Pelagomonadales</taxon>
        <taxon>Pelagomonadaceae</taxon>
        <taxon>Pelagomonas</taxon>
    </lineage>
</organism>
<name>A0A8J2SRC2_9STRA</name>
<evidence type="ECO:0000259" key="3">
    <source>
        <dbReference type="PROSITE" id="PS50076"/>
    </source>
</evidence>